<dbReference type="AlphaFoldDB" id="A0A1R0KTB3"/>
<organism evidence="2 3">
    <name type="scientific">Amycolatopsis coloradensis</name>
    <dbReference type="NCBI Taxonomy" id="76021"/>
    <lineage>
        <taxon>Bacteria</taxon>
        <taxon>Bacillati</taxon>
        <taxon>Actinomycetota</taxon>
        <taxon>Actinomycetes</taxon>
        <taxon>Pseudonocardiales</taxon>
        <taxon>Pseudonocardiaceae</taxon>
        <taxon>Amycolatopsis</taxon>
    </lineage>
</organism>
<reference evidence="2 3" key="1">
    <citation type="submission" date="2016-01" db="EMBL/GenBank/DDBJ databases">
        <title>Amycolatopsis coloradensis genome sequencing and assembly.</title>
        <authorList>
            <person name="Mayilraj S."/>
        </authorList>
    </citation>
    <scope>NUCLEOTIDE SEQUENCE [LARGE SCALE GENOMIC DNA]</scope>
    <source>
        <strain evidence="2 3">DSM 44225</strain>
    </source>
</reference>
<proteinExistence type="predicted"/>
<comment type="caution">
    <text evidence="2">The sequence shown here is derived from an EMBL/GenBank/DDBJ whole genome shotgun (WGS) entry which is preliminary data.</text>
</comment>
<sequence length="279" mass="29292">MLEYFDLRECSRELISGRATLWGGAVGLVEEIAAGVRTAVVKAKAAIAALKLADQELEEAGVKWSEVAAGVSDPDFIRLPNLPGEVKSSSEVVSGLIGQSSDLLDGYLLSLGVPAESTSAGASGQTSPPGPASSSGDRDVDEQDDDALVERLRRELPPGPTPGVRGVKTQGQWFSPGKEAEPITSGLDDRTDRVDEILKESGCTMRPVTAAADVELKLAAEMRDSGITEASVVINNVPCTGKTSCDGLLGIVLPEGSKLTVHGTNGFKKIYEGGKTWQW</sequence>
<dbReference type="EMBL" id="MQUQ01000009">
    <property type="protein sequence ID" value="OLZ51139.1"/>
    <property type="molecule type" value="Genomic_DNA"/>
</dbReference>
<gene>
    <name evidence="2" type="ORF">BS329_18025</name>
</gene>
<name>A0A1R0KTB3_9PSEU</name>
<dbReference type="OrthoDB" id="3370651at2"/>
<protein>
    <recommendedName>
        <fullName evidence="4">SCP1.201-like deaminase</fullName>
    </recommendedName>
</protein>
<evidence type="ECO:0008006" key="4">
    <source>
        <dbReference type="Google" id="ProtNLM"/>
    </source>
</evidence>
<accession>A0A1R0KTB3</accession>
<dbReference type="RefSeq" id="WP_076162249.1">
    <property type="nucleotide sequence ID" value="NZ_JBEZVB010000035.1"/>
</dbReference>
<dbReference type="Proteomes" id="UP000187486">
    <property type="component" value="Unassembled WGS sequence"/>
</dbReference>
<dbReference type="InterPro" id="IPR032724">
    <property type="entry name" value="SCP1.201-like"/>
</dbReference>
<keyword evidence="3" id="KW-1185">Reference proteome</keyword>
<dbReference type="STRING" id="76021.BS329_18025"/>
<feature type="compositionally biased region" description="Polar residues" evidence="1">
    <location>
        <begin position="116"/>
        <end position="135"/>
    </location>
</feature>
<feature type="region of interest" description="Disordered" evidence="1">
    <location>
        <begin position="116"/>
        <end position="187"/>
    </location>
</feature>
<evidence type="ECO:0000313" key="3">
    <source>
        <dbReference type="Proteomes" id="UP000187486"/>
    </source>
</evidence>
<dbReference type="Pfam" id="PF14428">
    <property type="entry name" value="DddA-like"/>
    <property type="match status" value="1"/>
</dbReference>
<evidence type="ECO:0000313" key="2">
    <source>
        <dbReference type="EMBL" id="OLZ51139.1"/>
    </source>
</evidence>
<evidence type="ECO:0000256" key="1">
    <source>
        <dbReference type="SAM" id="MobiDB-lite"/>
    </source>
</evidence>